<dbReference type="AlphaFoldDB" id="A0A0D3L1N4"/>
<sequence length="261" mass="27720">MLVPADSAVQAWLQTLTAWPVPLGVAAGVRMAASTTVVMLVLELLCLDVAIGLARKSPSLYAQAWAATLRNNFLLGPAVYYVAQEFFCWPALPPASSAVAAVALVLVHAAGYYTAHRLMHTKALYWAHSFHHQFSTHVVPSASNAVSLTEYAIAYMLPFVVGCVVCRPDALALYAAVSLISANNLLIHTPRLEALAAALLPSVFVSTGGHLEHHRKLTKNYAAPTLNLDRLLAASPTLTRAADAFFLALGGKPVAVSNKAA</sequence>
<dbReference type="GeneID" id="17287189"/>
<dbReference type="eggNOG" id="ENOG502S7C0">
    <property type="taxonomic scope" value="Eukaryota"/>
</dbReference>
<dbReference type="HOGENOM" id="CLU_090836_0_0_1"/>
<accession>A0A0D3L1N4</accession>
<dbReference type="PANTHER" id="PTHR11863">
    <property type="entry name" value="STEROL DESATURASE"/>
    <property type="match status" value="1"/>
</dbReference>
<reference evidence="6" key="2">
    <citation type="submission" date="2024-10" db="UniProtKB">
        <authorList>
            <consortium name="EnsemblProtists"/>
        </authorList>
    </citation>
    <scope>IDENTIFICATION</scope>
</reference>
<keyword evidence="3" id="KW-1133">Transmembrane helix</keyword>
<dbReference type="RefSeq" id="XP_005794348.1">
    <property type="nucleotide sequence ID" value="XM_005794291.1"/>
</dbReference>
<dbReference type="InterPro" id="IPR006694">
    <property type="entry name" value="Fatty_acid_hydroxylase"/>
</dbReference>
<dbReference type="GO" id="GO:0008610">
    <property type="term" value="P:lipid biosynthetic process"/>
    <property type="evidence" value="ECO:0007669"/>
    <property type="project" value="InterPro"/>
</dbReference>
<keyword evidence="2" id="KW-0812">Transmembrane</keyword>
<dbReference type="GO" id="GO:0016491">
    <property type="term" value="F:oxidoreductase activity"/>
    <property type="evidence" value="ECO:0007669"/>
    <property type="project" value="InterPro"/>
</dbReference>
<evidence type="ECO:0000313" key="6">
    <source>
        <dbReference type="EnsemblProtists" id="EOD41919"/>
    </source>
</evidence>
<comment type="subcellular location">
    <subcellularLocation>
        <location evidence="1">Membrane</location>
    </subcellularLocation>
</comment>
<dbReference type="GO" id="GO:0005506">
    <property type="term" value="F:iron ion binding"/>
    <property type="evidence" value="ECO:0007669"/>
    <property type="project" value="InterPro"/>
</dbReference>
<dbReference type="Proteomes" id="UP000013827">
    <property type="component" value="Unassembled WGS sequence"/>
</dbReference>
<evidence type="ECO:0000313" key="7">
    <source>
        <dbReference type="Proteomes" id="UP000013827"/>
    </source>
</evidence>
<dbReference type="GO" id="GO:0016020">
    <property type="term" value="C:membrane"/>
    <property type="evidence" value="ECO:0007669"/>
    <property type="project" value="UniProtKB-SubCell"/>
</dbReference>
<dbReference type="KEGG" id="ehx:EMIHUDRAFT_431867"/>
<organism evidence="6 7">
    <name type="scientific">Emiliania huxleyi (strain CCMP1516)</name>
    <dbReference type="NCBI Taxonomy" id="280463"/>
    <lineage>
        <taxon>Eukaryota</taxon>
        <taxon>Haptista</taxon>
        <taxon>Haptophyta</taxon>
        <taxon>Prymnesiophyceae</taxon>
        <taxon>Isochrysidales</taxon>
        <taxon>Noelaerhabdaceae</taxon>
        <taxon>Emiliania</taxon>
    </lineage>
</organism>
<keyword evidence="7" id="KW-1185">Reference proteome</keyword>
<dbReference type="EnsemblProtists" id="EOD41919">
    <property type="protein sequence ID" value="EOD41919"/>
    <property type="gene ID" value="EMIHUDRAFT_431867"/>
</dbReference>
<keyword evidence="4" id="KW-0472">Membrane</keyword>
<evidence type="ECO:0000256" key="4">
    <source>
        <dbReference type="ARBA" id="ARBA00023136"/>
    </source>
</evidence>
<dbReference type="Pfam" id="PF04116">
    <property type="entry name" value="FA_hydroxylase"/>
    <property type="match status" value="1"/>
</dbReference>
<reference evidence="7" key="1">
    <citation type="journal article" date="2013" name="Nature">
        <title>Pan genome of the phytoplankton Emiliania underpins its global distribution.</title>
        <authorList>
            <person name="Read B.A."/>
            <person name="Kegel J."/>
            <person name="Klute M.J."/>
            <person name="Kuo A."/>
            <person name="Lefebvre S.C."/>
            <person name="Maumus F."/>
            <person name="Mayer C."/>
            <person name="Miller J."/>
            <person name="Monier A."/>
            <person name="Salamov A."/>
            <person name="Young J."/>
            <person name="Aguilar M."/>
            <person name="Claverie J.M."/>
            <person name="Frickenhaus S."/>
            <person name="Gonzalez K."/>
            <person name="Herman E.K."/>
            <person name="Lin Y.C."/>
            <person name="Napier J."/>
            <person name="Ogata H."/>
            <person name="Sarno A.F."/>
            <person name="Shmutz J."/>
            <person name="Schroeder D."/>
            <person name="de Vargas C."/>
            <person name="Verret F."/>
            <person name="von Dassow P."/>
            <person name="Valentin K."/>
            <person name="Van de Peer Y."/>
            <person name="Wheeler G."/>
            <person name="Dacks J.B."/>
            <person name="Delwiche C.F."/>
            <person name="Dyhrman S.T."/>
            <person name="Glockner G."/>
            <person name="John U."/>
            <person name="Richards T."/>
            <person name="Worden A.Z."/>
            <person name="Zhang X."/>
            <person name="Grigoriev I.V."/>
            <person name="Allen A.E."/>
            <person name="Bidle K."/>
            <person name="Borodovsky M."/>
            <person name="Bowler C."/>
            <person name="Brownlee C."/>
            <person name="Cock J.M."/>
            <person name="Elias M."/>
            <person name="Gladyshev V.N."/>
            <person name="Groth M."/>
            <person name="Guda C."/>
            <person name="Hadaegh A."/>
            <person name="Iglesias-Rodriguez M.D."/>
            <person name="Jenkins J."/>
            <person name="Jones B.M."/>
            <person name="Lawson T."/>
            <person name="Leese F."/>
            <person name="Lindquist E."/>
            <person name="Lobanov A."/>
            <person name="Lomsadze A."/>
            <person name="Malik S.B."/>
            <person name="Marsh M.E."/>
            <person name="Mackinder L."/>
            <person name="Mock T."/>
            <person name="Mueller-Roeber B."/>
            <person name="Pagarete A."/>
            <person name="Parker M."/>
            <person name="Probert I."/>
            <person name="Quesneville H."/>
            <person name="Raines C."/>
            <person name="Rensing S.A."/>
            <person name="Riano-Pachon D.M."/>
            <person name="Richier S."/>
            <person name="Rokitta S."/>
            <person name="Shiraiwa Y."/>
            <person name="Soanes D.M."/>
            <person name="van der Giezen M."/>
            <person name="Wahlund T.M."/>
            <person name="Williams B."/>
            <person name="Wilson W."/>
            <person name="Wolfe G."/>
            <person name="Wurch L.L."/>
        </authorList>
    </citation>
    <scope>NUCLEOTIDE SEQUENCE</scope>
</reference>
<evidence type="ECO:0000256" key="1">
    <source>
        <dbReference type="ARBA" id="ARBA00004370"/>
    </source>
</evidence>
<evidence type="ECO:0000256" key="3">
    <source>
        <dbReference type="ARBA" id="ARBA00022989"/>
    </source>
</evidence>
<dbReference type="PaxDb" id="2903-EOD41919"/>
<feature type="domain" description="Fatty acid hydroxylase" evidence="5">
    <location>
        <begin position="102"/>
        <end position="232"/>
    </location>
</feature>
<dbReference type="InterPro" id="IPR050307">
    <property type="entry name" value="Sterol_Desaturase_Related"/>
</dbReference>
<protein>
    <recommendedName>
        <fullName evidence="5">Fatty acid hydroxylase domain-containing protein</fullName>
    </recommendedName>
</protein>
<name>A0A0D3L1N4_EMIH1</name>
<evidence type="ECO:0000256" key="2">
    <source>
        <dbReference type="ARBA" id="ARBA00022692"/>
    </source>
</evidence>
<proteinExistence type="predicted"/>
<evidence type="ECO:0000259" key="5">
    <source>
        <dbReference type="Pfam" id="PF04116"/>
    </source>
</evidence>